<dbReference type="Proteomes" id="UP000429958">
    <property type="component" value="Unassembled WGS sequence"/>
</dbReference>
<dbReference type="EMBL" id="VUMD01000006">
    <property type="protein sequence ID" value="MSS36503.1"/>
    <property type="molecule type" value="Genomic_DNA"/>
</dbReference>
<evidence type="ECO:0000313" key="2">
    <source>
        <dbReference type="EMBL" id="MSS36503.1"/>
    </source>
</evidence>
<evidence type="ECO:0000256" key="1">
    <source>
        <dbReference type="SAM" id="MobiDB-lite"/>
    </source>
</evidence>
<keyword evidence="3" id="KW-1185">Reference proteome</keyword>
<protein>
    <submittedName>
        <fullName evidence="2">Uncharacterized protein</fullName>
    </submittedName>
</protein>
<comment type="caution">
    <text evidence="2">The sequence shown here is derived from an EMBL/GenBank/DDBJ whole genome shotgun (WGS) entry which is preliminary data.</text>
</comment>
<feature type="compositionally biased region" description="Basic and acidic residues" evidence="1">
    <location>
        <begin position="140"/>
        <end position="194"/>
    </location>
</feature>
<gene>
    <name evidence="2" type="ORF">FYJ39_07955</name>
</gene>
<evidence type="ECO:0000313" key="3">
    <source>
        <dbReference type="Proteomes" id="UP000429958"/>
    </source>
</evidence>
<organism evidence="2 3">
    <name type="scientific">Clostridium porci</name>
    <dbReference type="NCBI Taxonomy" id="2605778"/>
    <lineage>
        <taxon>Bacteria</taxon>
        <taxon>Bacillati</taxon>
        <taxon>Bacillota</taxon>
        <taxon>Clostridia</taxon>
        <taxon>Eubacteriales</taxon>
        <taxon>Clostridiaceae</taxon>
        <taxon>Clostridium</taxon>
    </lineage>
</organism>
<proteinExistence type="predicted"/>
<sequence length="358" mass="41714">MTEKREDMVCEICGHPMTADEEMRVFTCGPFDYHAKALMYHCGCCGYEKLGTCMVQFWENDTPPEEVTEDQVGIAIIGEEDIEPKNDSDPEHEDPIRGKRSFWTKVCEYFKSRPREIEDSAEIVIVDDTAEQPEAEEHSEEPKEIEGPEVTTEPKSETKTAEVKEAEKSKEDSKTDQPSESTEKGKEKDEKEPEAAPEPVKETSTPAENPDAAECVQKPVMFETKNGKRRVTNEWMDWMLEHSVWYPLWYCCFVPKKRKKEHKEEHYLSSHIPVYQAIRNDILYDTKTAKMYLALDKTMDKGRRKIYYYVTPGKKYFSMTVMMGRADELMVMEEKDVKKLLSEYPDLYREIVNENIIE</sequence>
<name>A0A7X2TCU3_9CLOT</name>
<feature type="region of interest" description="Disordered" evidence="1">
    <location>
        <begin position="121"/>
        <end position="213"/>
    </location>
</feature>
<dbReference type="RefSeq" id="WP_154471947.1">
    <property type="nucleotide sequence ID" value="NZ_VUMD01000006.1"/>
</dbReference>
<dbReference type="AlphaFoldDB" id="A0A7X2TCU3"/>
<accession>A0A7X2TCU3</accession>
<feature type="compositionally biased region" description="Acidic residues" evidence="1">
    <location>
        <begin position="128"/>
        <end position="139"/>
    </location>
</feature>
<reference evidence="2 3" key="1">
    <citation type="submission" date="2019-08" db="EMBL/GenBank/DDBJ databases">
        <title>In-depth cultivation of the pig gut microbiome towards novel bacterial diversity and tailored functional studies.</title>
        <authorList>
            <person name="Wylensek D."/>
            <person name="Hitch T.C.A."/>
            <person name="Clavel T."/>
        </authorList>
    </citation>
    <scope>NUCLEOTIDE SEQUENCE [LARGE SCALE GENOMIC DNA]</scope>
    <source>
        <strain evidence="2 3">WCA-389-WT-23D1</strain>
    </source>
</reference>